<dbReference type="OrthoDB" id="4023585at2759"/>
<dbReference type="Proteomes" id="UP000008864">
    <property type="component" value="Unassembled WGS sequence"/>
</dbReference>
<accession>F2SVZ4</accession>
<evidence type="ECO:0000313" key="2">
    <source>
        <dbReference type="Proteomes" id="UP000008864"/>
    </source>
</evidence>
<proteinExistence type="predicted"/>
<dbReference type="InParanoid" id="F2SVZ4"/>
<dbReference type="VEuPathDB" id="FungiDB:TERG_06715"/>
<sequence>MAKRSHVDYEVYKEREEVRLLRNRFYLSTVFIYSSVLEHLGKFNNSGLHSGLEWTMAANVHPPPNRHLILYNMSFVIRDAVANSRFIKPSTVFNRRTQLNRAFFSTSPQHQKGPIEATKDTLKAADRLVSDAAVKGIEKGGSSGKHCSHPGVLRRRLINSVLQRPQRTR</sequence>
<dbReference type="HOGENOM" id="CLU_1579633_0_0_1"/>
<protein>
    <submittedName>
        <fullName evidence="1">Uncharacterized protein</fullName>
    </submittedName>
</protein>
<dbReference type="GeneID" id="71776904"/>
<reference evidence="2" key="1">
    <citation type="journal article" date="2012" name="MBio">
        <title>Comparative genome analysis of Trichophyton rubrum and related dermatophytes reveals candidate genes involved in infection.</title>
        <authorList>
            <person name="Martinez D.A."/>
            <person name="Oliver B.G."/>
            <person name="Graeser Y."/>
            <person name="Goldberg J.M."/>
            <person name="Li W."/>
            <person name="Martinez-Rossi N.M."/>
            <person name="Monod M."/>
            <person name="Shelest E."/>
            <person name="Barton R.C."/>
            <person name="Birch E."/>
            <person name="Brakhage A.A."/>
            <person name="Chen Z."/>
            <person name="Gurr S.J."/>
            <person name="Heiman D."/>
            <person name="Heitman J."/>
            <person name="Kosti I."/>
            <person name="Rossi A."/>
            <person name="Saif S."/>
            <person name="Samalova M."/>
            <person name="Saunders C.W."/>
            <person name="Shea T."/>
            <person name="Summerbell R.C."/>
            <person name="Xu J."/>
            <person name="Young S."/>
            <person name="Zeng Q."/>
            <person name="Birren B.W."/>
            <person name="Cuomo C.A."/>
            <person name="White T.C."/>
        </authorList>
    </citation>
    <scope>NUCLEOTIDE SEQUENCE [LARGE SCALE GENOMIC DNA]</scope>
    <source>
        <strain evidence="2">ATCC MYA-4607 / CBS 118892</strain>
    </source>
</reference>
<gene>
    <name evidence="1" type="ORF">TERG_06715</name>
</gene>
<keyword evidence="2" id="KW-1185">Reference proteome</keyword>
<organism evidence="1 2">
    <name type="scientific">Trichophyton rubrum (strain ATCC MYA-4607 / CBS 118892)</name>
    <name type="common">Athlete's foot fungus</name>
    <dbReference type="NCBI Taxonomy" id="559305"/>
    <lineage>
        <taxon>Eukaryota</taxon>
        <taxon>Fungi</taxon>
        <taxon>Dikarya</taxon>
        <taxon>Ascomycota</taxon>
        <taxon>Pezizomycotina</taxon>
        <taxon>Eurotiomycetes</taxon>
        <taxon>Eurotiomycetidae</taxon>
        <taxon>Onygenales</taxon>
        <taxon>Arthrodermataceae</taxon>
        <taxon>Trichophyton</taxon>
    </lineage>
</organism>
<dbReference type="STRING" id="559305.F2SVZ4"/>
<dbReference type="EMBL" id="GG700655">
    <property type="protein sequence ID" value="EGD90488.2"/>
    <property type="molecule type" value="Genomic_DNA"/>
</dbReference>
<evidence type="ECO:0000313" key="1">
    <source>
        <dbReference type="EMBL" id="EGD90488.2"/>
    </source>
</evidence>
<dbReference type="RefSeq" id="XP_047604654.1">
    <property type="nucleotide sequence ID" value="XM_047748667.1"/>
</dbReference>
<name>F2SVZ4_TRIRC</name>
<dbReference type="AlphaFoldDB" id="F2SVZ4"/>